<sequence length="76" mass="8742">MVEATAEERAGAESLQASVIIQQQQQQQHLKQQRQLAVLDKRQQPRLNVWQQVKLTAALFGVESSTAFEQVYTYLR</sequence>
<protein>
    <submittedName>
        <fullName evidence="1">Uncharacterized protein</fullName>
    </submittedName>
</protein>
<organism evidence="1 2">
    <name type="scientific">Plakobranchus ocellatus</name>
    <dbReference type="NCBI Taxonomy" id="259542"/>
    <lineage>
        <taxon>Eukaryota</taxon>
        <taxon>Metazoa</taxon>
        <taxon>Spiralia</taxon>
        <taxon>Lophotrochozoa</taxon>
        <taxon>Mollusca</taxon>
        <taxon>Gastropoda</taxon>
        <taxon>Heterobranchia</taxon>
        <taxon>Euthyneura</taxon>
        <taxon>Panpulmonata</taxon>
        <taxon>Sacoglossa</taxon>
        <taxon>Placobranchoidea</taxon>
        <taxon>Plakobranchidae</taxon>
        <taxon>Plakobranchus</taxon>
    </lineage>
</organism>
<proteinExistence type="predicted"/>
<dbReference type="AlphaFoldDB" id="A0AAV3XX49"/>
<gene>
    <name evidence="1" type="ORF">PoB_000171500</name>
</gene>
<name>A0AAV3XX49_9GAST</name>
<keyword evidence="2" id="KW-1185">Reference proteome</keyword>
<reference evidence="1 2" key="1">
    <citation type="journal article" date="2021" name="Elife">
        <title>Chloroplast acquisition without the gene transfer in kleptoplastic sea slugs, Plakobranchus ocellatus.</title>
        <authorList>
            <person name="Maeda T."/>
            <person name="Takahashi S."/>
            <person name="Yoshida T."/>
            <person name="Shimamura S."/>
            <person name="Takaki Y."/>
            <person name="Nagai Y."/>
            <person name="Toyoda A."/>
            <person name="Suzuki Y."/>
            <person name="Arimoto A."/>
            <person name="Ishii H."/>
            <person name="Satoh N."/>
            <person name="Nishiyama T."/>
            <person name="Hasebe M."/>
            <person name="Maruyama T."/>
            <person name="Minagawa J."/>
            <person name="Obokata J."/>
            <person name="Shigenobu S."/>
        </authorList>
    </citation>
    <scope>NUCLEOTIDE SEQUENCE [LARGE SCALE GENOMIC DNA]</scope>
</reference>
<comment type="caution">
    <text evidence="1">The sequence shown here is derived from an EMBL/GenBank/DDBJ whole genome shotgun (WGS) entry which is preliminary data.</text>
</comment>
<evidence type="ECO:0000313" key="1">
    <source>
        <dbReference type="EMBL" id="GFN75209.1"/>
    </source>
</evidence>
<accession>A0AAV3XX49</accession>
<dbReference type="EMBL" id="BLXT01000255">
    <property type="protein sequence ID" value="GFN75209.1"/>
    <property type="molecule type" value="Genomic_DNA"/>
</dbReference>
<evidence type="ECO:0000313" key="2">
    <source>
        <dbReference type="Proteomes" id="UP000735302"/>
    </source>
</evidence>
<dbReference type="Proteomes" id="UP000735302">
    <property type="component" value="Unassembled WGS sequence"/>
</dbReference>